<evidence type="ECO:0000256" key="12">
    <source>
        <dbReference type="PROSITE-ProRule" id="PRU00043"/>
    </source>
</evidence>
<comment type="subcellular location">
    <subcellularLocation>
        <location evidence="1">Cell membrane</location>
        <topology evidence="1">Single-pass type I membrane protein</topology>
    </subcellularLocation>
</comment>
<proteinExistence type="predicted"/>
<feature type="compositionally biased region" description="Pro residues" evidence="13">
    <location>
        <begin position="1729"/>
        <end position="1759"/>
    </location>
</feature>
<dbReference type="GO" id="GO:0001750">
    <property type="term" value="C:photoreceptor outer segment"/>
    <property type="evidence" value="ECO:0007669"/>
    <property type="project" value="UniProtKB-ARBA"/>
</dbReference>
<evidence type="ECO:0000259" key="16">
    <source>
        <dbReference type="PROSITE" id="PS50268"/>
    </source>
</evidence>
<evidence type="ECO:0000256" key="11">
    <source>
        <dbReference type="ARBA" id="ARBA00072302"/>
    </source>
</evidence>
<sequence>MRRRWWRSGCLGLAIGLFVIITQISAQNTEDWHYEECKLSRSGPPATIVTIDEESPNGTVLVENMQINGRAQDPDRTISLTLLDNYDYWVILDPALQRLYLNSTGRVLDRDPPSYITTIVVQVQCTNELVGTVILHEVRIVVRDRNDNTPRFQQPRYYVSVNELTPVGTTIFTGFSGNNGATDIDDGPNGQIEYAIQYNPNDPMSNRTVRVSGTLSGNIVLAERLNYEERTRYLIIVQANDRAPYPGTRRTATTTLTLDVSDGDDLGPMFLPCVLVNNTQDCNPITYRVAIPELTDPSKLNPLNVTPPIRATDQDRNIQPPSDRPGIMYFILVGQPATYAEFFSLNRSTAELRLLKPVDRELYQRFNLVIKAEQDNGHPLPAYADLQIEILDENNQAPYFQRSSYQGFISESASVGTTISGNANLTAPLGIIVLDNDIEETKDPQLKITLNDYTSIFSITSTGITRYLTLLKPVDREIQTNYTLTLVASDGVQQSRPVMVDILVIDANDNTPTFSQVSYSVEIFTNMLPGETVLLLTAQDADAGLNGLITYAILAGDQGVFIINNRTGRITLAAGVTLTIGRSYALTVRASDNAPDTERRSSITTVYIEVLPPNNQSPPRFPLQTYNLEISEAMRIGAILLNLQATDRELDPITYQIQSGDPQEVFNLSRTIGLLLLAKPLDRETIDQYRLIVTASDGHPGGISTATVSIVITDVNDNDPSFDLTLLRNLTVREEAASVFVGQVRATDPDAGLNGQVRYRLLSFASLFTINAMGSIFTVVPLDRETRSQYDLIVEASDGAVDPRRTTITLLVEVTDINDNSPVFSQPIYTISIPENTPAGTVILRLSAVDADLVSNVTYRIKTEEARQLFAVNRLTGAVSVLQALDFEDLAAGNSTYTFEVEALDHGGVLPPGMATVIVRITVRPLRDVNDFSPVFRHTLYKGLVAPNAEKGTVITTVLAEDQDPPGMPASKVRYRVDQDLSPYSGSIFDVETDTGRVITKVNLNEQPNAVFRLVIIAYDDGEPVKTDRTTVEITVLQPSRIPIFTEEEYRFSPVSESTPVGTPVGMILAAAVNTTVFYSIVSGNEGGEFMVNNRTGIIYTNKLLDYESVTSYVLHVQADSLAIILASLRAPSKTNTAKVFIDMQDENDHPPVFTRSFYIGGVTEDTKTFTTVLKVVATDVDTGNYSKMAYRLIIPPTPEGQDSFVIEPYTGVIKSAIMFRNMRRSYFKFEVIATDNYGQGLSGRANVVVSVVNALDMQVVVSNVPPTLVEENKEQLISILERYVQDQIPGAKVIVESISPRRHGEGYELEDYTKSDLQVYAIDPLTNRAISRQELFKFLDGKILDINKEFQLYLGEGGRILEIRSLDIVASVKKAAQAVGYTEGALLALAIIIILCCIPAILIVMVTYKQRQAECAKTARIQMALPAGKLTGGGAPTNLYEELGDGGIRRRKSVIEEADRQSLIRAFASHAIAAHKLCAGNGKLLDKLPKSESNVTFLSDQRPLTTQNPLYQDGASSSPEPNSEVQRVSGFLDSDVPSPTSPITPMTSWSLPSHIRGRGLYDALCRQALWDHAEWEEHELKAGLKDSREELDADVDQSGRNTETKLSVREQARQFEQQALAERTPRQSRDSYASLDPDDPLLTAFMFSSSPISVGKDIPPCIIIMGSDGETPPPSMAKRPTPPVLRKFSSSISNYVTVEPCEITLEFISDSPESPPTPLPVPSCSLLSPPPVQQDSTPPPNPSPVQSPEPPAQSPTPTPKLRGILKNTGRSANSLDVKDDSTCERGLKDSMTVVLKESESKPGETDGNQSESDSSAQLPD</sequence>
<feature type="compositionally biased region" description="Polar residues" evidence="13">
    <location>
        <begin position="1497"/>
        <end position="1527"/>
    </location>
</feature>
<dbReference type="GO" id="GO:0045296">
    <property type="term" value="F:cadherin binding"/>
    <property type="evidence" value="ECO:0007669"/>
    <property type="project" value="TreeGrafter"/>
</dbReference>
<dbReference type="FunFam" id="2.60.40.60:FF:000048">
    <property type="entry name" value="protocadherin-15 isoform X1"/>
    <property type="match status" value="1"/>
</dbReference>
<dbReference type="InterPro" id="IPR002126">
    <property type="entry name" value="Cadherin-like_dom"/>
</dbReference>
<feature type="domain" description="Cadherin" evidence="16">
    <location>
        <begin position="153"/>
        <end position="270"/>
    </location>
</feature>
<dbReference type="InterPro" id="IPR030718">
    <property type="entry name" value="EC_dom_sf"/>
</dbReference>
<dbReference type="InterPro" id="IPR015919">
    <property type="entry name" value="Cadherin-like_sf"/>
</dbReference>
<feature type="signal peptide" evidence="15">
    <location>
        <begin position="1"/>
        <end position="26"/>
    </location>
</feature>
<evidence type="ECO:0000256" key="5">
    <source>
        <dbReference type="ARBA" id="ARBA00022737"/>
    </source>
</evidence>
<evidence type="ECO:0000313" key="17">
    <source>
        <dbReference type="Ensembl" id="ENSCCRP00000108188.1"/>
    </source>
</evidence>
<dbReference type="PANTHER" id="PTHR24027">
    <property type="entry name" value="CADHERIN-23"/>
    <property type="match status" value="1"/>
</dbReference>
<reference evidence="17" key="1">
    <citation type="submission" date="2025-08" db="UniProtKB">
        <authorList>
            <consortium name="Ensembl"/>
        </authorList>
    </citation>
    <scope>IDENTIFICATION</scope>
</reference>
<dbReference type="FunFam" id="2.60.40.60:FF:000070">
    <property type="entry name" value="protocadherin-15 isoform X1"/>
    <property type="match status" value="1"/>
</dbReference>
<dbReference type="GO" id="GO:0016342">
    <property type="term" value="C:catenin complex"/>
    <property type="evidence" value="ECO:0007669"/>
    <property type="project" value="TreeGrafter"/>
</dbReference>
<evidence type="ECO:0000256" key="4">
    <source>
        <dbReference type="ARBA" id="ARBA00022729"/>
    </source>
</evidence>
<evidence type="ECO:0000256" key="1">
    <source>
        <dbReference type="ARBA" id="ARBA00004251"/>
    </source>
</evidence>
<feature type="domain" description="Cadherin" evidence="16">
    <location>
        <begin position="43"/>
        <end position="152"/>
    </location>
</feature>
<feature type="domain" description="Cadherin" evidence="16">
    <location>
        <begin position="515"/>
        <end position="621"/>
    </location>
</feature>
<dbReference type="FunFam" id="2.60.40.60:FF:000033">
    <property type="entry name" value="FAT atypical cadherin 1"/>
    <property type="match status" value="1"/>
</dbReference>
<reference evidence="17" key="2">
    <citation type="submission" date="2025-09" db="UniProtKB">
        <authorList>
            <consortium name="Ensembl"/>
        </authorList>
    </citation>
    <scope>IDENTIFICATION</scope>
</reference>
<keyword evidence="6 12" id="KW-0106">Calcium</keyword>
<evidence type="ECO:0000256" key="9">
    <source>
        <dbReference type="ARBA" id="ARBA00023136"/>
    </source>
</evidence>
<feature type="compositionally biased region" description="Polar residues" evidence="13">
    <location>
        <begin position="1807"/>
        <end position="1821"/>
    </location>
</feature>
<evidence type="ECO:0000256" key="2">
    <source>
        <dbReference type="ARBA" id="ARBA00022475"/>
    </source>
</evidence>
<keyword evidence="9 14" id="KW-0472">Membrane</keyword>
<dbReference type="InterPro" id="IPR020894">
    <property type="entry name" value="Cadherin_CS"/>
</dbReference>
<keyword evidence="10" id="KW-1015">Disulfide bond</keyword>
<feature type="domain" description="Cadherin" evidence="16">
    <location>
        <begin position="937"/>
        <end position="1045"/>
    </location>
</feature>
<accession>A0A9J7XN39</accession>
<dbReference type="PROSITE" id="PS00232">
    <property type="entry name" value="CADHERIN_1"/>
    <property type="match status" value="4"/>
</dbReference>
<dbReference type="SUPFAM" id="SSF49313">
    <property type="entry name" value="Cadherin-like"/>
    <property type="match status" value="10"/>
</dbReference>
<dbReference type="FunFam" id="2.60.40.60:FF:000020">
    <property type="entry name" value="Dachsous cadherin-related 1b"/>
    <property type="match status" value="1"/>
</dbReference>
<dbReference type="Pfam" id="PF18432">
    <property type="entry name" value="ECD"/>
    <property type="match status" value="1"/>
</dbReference>
<protein>
    <recommendedName>
        <fullName evidence="11">Protocadherin-15</fullName>
    </recommendedName>
</protein>
<dbReference type="InterPro" id="IPR041149">
    <property type="entry name" value="EC_dom"/>
</dbReference>
<name>A0A9J7XN39_CYPCA</name>
<feature type="region of interest" description="Disordered" evidence="13">
    <location>
        <begin position="1710"/>
        <end position="1821"/>
    </location>
</feature>
<feature type="domain" description="Cadherin" evidence="16">
    <location>
        <begin position="825"/>
        <end position="936"/>
    </location>
</feature>
<dbReference type="PRINTS" id="PR00205">
    <property type="entry name" value="CADHERIN"/>
</dbReference>
<keyword evidence="8 14" id="KW-1133">Transmembrane helix</keyword>
<feature type="domain" description="Cadherin" evidence="16">
    <location>
        <begin position="401"/>
        <end position="514"/>
    </location>
</feature>
<evidence type="ECO:0000256" key="14">
    <source>
        <dbReference type="SAM" id="Phobius"/>
    </source>
</evidence>
<dbReference type="Ensembl" id="ENSCCRT00000107213.1">
    <property type="protein sequence ID" value="ENSCCRP00000108188.1"/>
    <property type="gene ID" value="ENSCCRG00000068216.1"/>
</dbReference>
<feature type="domain" description="Cadherin" evidence="16">
    <location>
        <begin position="283"/>
        <end position="400"/>
    </location>
</feature>
<dbReference type="GO" id="GO:0007605">
    <property type="term" value="P:sensory perception of sound"/>
    <property type="evidence" value="ECO:0007669"/>
    <property type="project" value="InterPro"/>
</dbReference>
<dbReference type="PANTHER" id="PTHR24027:SF442">
    <property type="entry name" value="PROTOCADHERIN-15 ISOFORM X1"/>
    <property type="match status" value="1"/>
</dbReference>
<evidence type="ECO:0000256" key="8">
    <source>
        <dbReference type="ARBA" id="ARBA00022989"/>
    </source>
</evidence>
<dbReference type="FunFam" id="2.60.40.60:FF:000057">
    <property type="entry name" value="protocadherin-15 isoform X1"/>
    <property type="match status" value="1"/>
</dbReference>
<dbReference type="FunFam" id="2.60.40.60:FF:000050">
    <property type="entry name" value="protocadherin-15 isoform X1"/>
    <property type="match status" value="1"/>
</dbReference>
<dbReference type="Gene3D" id="2.60.40.3430">
    <property type="match status" value="1"/>
</dbReference>
<feature type="domain" description="Cadherin" evidence="16">
    <location>
        <begin position="622"/>
        <end position="722"/>
    </location>
</feature>
<keyword evidence="2" id="KW-1003">Cell membrane</keyword>
<evidence type="ECO:0000256" key="10">
    <source>
        <dbReference type="ARBA" id="ARBA00023157"/>
    </source>
</evidence>
<keyword evidence="18" id="KW-1185">Reference proteome</keyword>
<feature type="domain" description="Cadherin" evidence="16">
    <location>
        <begin position="741"/>
        <end position="824"/>
    </location>
</feature>
<evidence type="ECO:0000256" key="3">
    <source>
        <dbReference type="ARBA" id="ARBA00022692"/>
    </source>
</evidence>
<dbReference type="GO" id="GO:0032420">
    <property type="term" value="C:stereocilium"/>
    <property type="evidence" value="ECO:0007669"/>
    <property type="project" value="InterPro"/>
</dbReference>
<organism evidence="17 18">
    <name type="scientific">Cyprinus carpio carpio</name>
    <dbReference type="NCBI Taxonomy" id="630221"/>
    <lineage>
        <taxon>Eukaryota</taxon>
        <taxon>Metazoa</taxon>
        <taxon>Chordata</taxon>
        <taxon>Craniata</taxon>
        <taxon>Vertebrata</taxon>
        <taxon>Euteleostomi</taxon>
        <taxon>Actinopterygii</taxon>
        <taxon>Neopterygii</taxon>
        <taxon>Teleostei</taxon>
        <taxon>Ostariophysi</taxon>
        <taxon>Cypriniformes</taxon>
        <taxon>Cyprinidae</taxon>
        <taxon>Cyprininae</taxon>
        <taxon>Cyprinus</taxon>
    </lineage>
</organism>
<keyword evidence="7" id="KW-0130">Cell adhesion</keyword>
<dbReference type="CDD" id="cd11304">
    <property type="entry name" value="Cadherin_repeat"/>
    <property type="match status" value="11"/>
</dbReference>
<dbReference type="SMART" id="SM00112">
    <property type="entry name" value="CA"/>
    <property type="match status" value="11"/>
</dbReference>
<feature type="region of interest" description="Disordered" evidence="13">
    <location>
        <begin position="1497"/>
        <end position="1550"/>
    </location>
</feature>
<dbReference type="FunFam" id="2.60.40.3430:FF:000001">
    <property type="entry name" value="protocadherin-15 isoform X1"/>
    <property type="match status" value="1"/>
</dbReference>
<dbReference type="GO" id="GO:0050953">
    <property type="term" value="P:sensory perception of light stimulus"/>
    <property type="evidence" value="ECO:0007669"/>
    <property type="project" value="UniProtKB-ARBA"/>
</dbReference>
<feature type="transmembrane region" description="Helical" evidence="14">
    <location>
        <begin position="1386"/>
        <end position="1409"/>
    </location>
</feature>
<dbReference type="Gene3D" id="2.60.40.60">
    <property type="entry name" value="Cadherins"/>
    <property type="match status" value="10"/>
</dbReference>
<dbReference type="GO" id="GO:0005509">
    <property type="term" value="F:calcium ion binding"/>
    <property type="evidence" value="ECO:0007669"/>
    <property type="project" value="UniProtKB-UniRule"/>
</dbReference>
<feature type="domain" description="Cadherin" evidence="16">
    <location>
        <begin position="1047"/>
        <end position="1154"/>
    </location>
</feature>
<dbReference type="Proteomes" id="UP001108240">
    <property type="component" value="Unplaced"/>
</dbReference>
<dbReference type="GO" id="GO:0007156">
    <property type="term" value="P:homophilic cell adhesion via plasma membrane adhesion molecules"/>
    <property type="evidence" value="ECO:0007669"/>
    <property type="project" value="InterPro"/>
</dbReference>
<dbReference type="GO" id="GO:0050957">
    <property type="term" value="P:equilibrioception"/>
    <property type="evidence" value="ECO:0007669"/>
    <property type="project" value="UniProtKB-ARBA"/>
</dbReference>
<keyword evidence="3 14" id="KW-0812">Transmembrane</keyword>
<evidence type="ECO:0000256" key="6">
    <source>
        <dbReference type="ARBA" id="ARBA00022837"/>
    </source>
</evidence>
<feature type="compositionally biased region" description="Basic and acidic residues" evidence="13">
    <location>
        <begin position="1777"/>
        <end position="1789"/>
    </location>
</feature>
<evidence type="ECO:0000256" key="7">
    <source>
        <dbReference type="ARBA" id="ARBA00022889"/>
    </source>
</evidence>
<dbReference type="GeneTree" id="ENSGT00940000156675"/>
<feature type="domain" description="Cadherin" evidence="16">
    <location>
        <begin position="1155"/>
        <end position="1269"/>
    </location>
</feature>
<dbReference type="GO" id="GO:0048839">
    <property type="term" value="P:inner ear development"/>
    <property type="evidence" value="ECO:0007669"/>
    <property type="project" value="InterPro"/>
</dbReference>
<dbReference type="GO" id="GO:0009653">
    <property type="term" value="P:anatomical structure morphogenesis"/>
    <property type="evidence" value="ECO:0007669"/>
    <property type="project" value="UniProtKB-ARBA"/>
</dbReference>
<dbReference type="InterPro" id="IPR056989">
    <property type="entry name" value="PCDH15_12th_dom"/>
</dbReference>
<dbReference type="FunFam" id="2.60.40.60:FF:000047">
    <property type="entry name" value="protocadherin-15 isoform X1"/>
    <property type="match status" value="1"/>
</dbReference>
<dbReference type="Pfam" id="PF00028">
    <property type="entry name" value="Cadherin"/>
    <property type="match status" value="9"/>
</dbReference>
<dbReference type="InterPro" id="IPR039808">
    <property type="entry name" value="Cadherin"/>
</dbReference>
<keyword evidence="5" id="KW-0677">Repeat</keyword>
<dbReference type="GO" id="GO:0016477">
    <property type="term" value="P:cell migration"/>
    <property type="evidence" value="ECO:0007669"/>
    <property type="project" value="TreeGrafter"/>
</dbReference>
<evidence type="ECO:0000313" key="18">
    <source>
        <dbReference type="Proteomes" id="UP001108240"/>
    </source>
</evidence>
<feature type="region of interest" description="Disordered" evidence="13">
    <location>
        <begin position="1589"/>
        <end position="1611"/>
    </location>
</feature>
<dbReference type="GO" id="GO:0008013">
    <property type="term" value="F:beta-catenin binding"/>
    <property type="evidence" value="ECO:0007669"/>
    <property type="project" value="TreeGrafter"/>
</dbReference>
<evidence type="ECO:0000256" key="13">
    <source>
        <dbReference type="SAM" id="MobiDB-lite"/>
    </source>
</evidence>
<dbReference type="Pfam" id="PF23206">
    <property type="entry name" value="PCDH15_12th"/>
    <property type="match status" value="1"/>
</dbReference>
<dbReference type="PROSITE" id="PS50268">
    <property type="entry name" value="CADHERIN_2"/>
    <property type="match status" value="11"/>
</dbReference>
<feature type="compositionally biased region" description="Low complexity" evidence="13">
    <location>
        <begin position="1538"/>
        <end position="1550"/>
    </location>
</feature>
<evidence type="ECO:0000256" key="15">
    <source>
        <dbReference type="SAM" id="SignalP"/>
    </source>
</evidence>
<feature type="chain" id="PRO_5039949215" description="Protocadherin-15" evidence="15">
    <location>
        <begin position="27"/>
        <end position="1821"/>
    </location>
</feature>
<keyword evidence="4 15" id="KW-0732">Signal</keyword>